<dbReference type="SUPFAM" id="SSF53955">
    <property type="entry name" value="Lysozyme-like"/>
    <property type="match status" value="1"/>
</dbReference>
<protein>
    <recommendedName>
        <fullName evidence="3">Transglycosylase SLT domain-containing protein</fullName>
    </recommendedName>
</protein>
<evidence type="ECO:0008006" key="3">
    <source>
        <dbReference type="Google" id="ProtNLM"/>
    </source>
</evidence>
<dbReference type="InterPro" id="IPR023346">
    <property type="entry name" value="Lysozyme-like_dom_sf"/>
</dbReference>
<gene>
    <name evidence="1" type="ORF">GCM10011322_31380</name>
</gene>
<dbReference type="RefSeq" id="WP_188914190.1">
    <property type="nucleotide sequence ID" value="NZ_BMMF01000009.1"/>
</dbReference>
<organism evidence="1 2">
    <name type="scientific">Salinarimonas ramus</name>
    <dbReference type="NCBI Taxonomy" id="690164"/>
    <lineage>
        <taxon>Bacteria</taxon>
        <taxon>Pseudomonadati</taxon>
        <taxon>Pseudomonadota</taxon>
        <taxon>Alphaproteobacteria</taxon>
        <taxon>Hyphomicrobiales</taxon>
        <taxon>Salinarimonadaceae</taxon>
        <taxon>Salinarimonas</taxon>
    </lineage>
</organism>
<evidence type="ECO:0000313" key="2">
    <source>
        <dbReference type="Proteomes" id="UP000600449"/>
    </source>
</evidence>
<sequence>MTHAITAPAGAAGRRPVADGAHVCGRESVRARGTGAASGTIRLAAALSLGLAANLVAVNGARAPVADLLASVPDLVDVTGSLAAPPTPAPPTPAAARVASTPAPCCVPGLAPVALVSTALDGALTHVLPDLFPSLDGSLGESVGARLAAAYAAKRDALLALAEERRTVRFGAMRVERWIVTAVRSAAARTGVDPVYMLALADKESSLRPGVGASTSSAEGLYQFIEQTWLDVVYHFGDAHGLSEEADDIVRGADGRYRVEDEERRAEILGLRRDPLLSGLMAGEMLARDRARIEAAIGRGLAPHELYLAHFLGPAGAEIFLAAKDADPDAKAAEAFAAAARANRTIFYERGDRRRPLSFAEVDARFAGMIGERIDRYVSVDPLGESARARMLARLLHHGSAVYAKLGLSREADGSEADEAPEEELLALATVTGADGETVPLPPRARRGS</sequence>
<dbReference type="Proteomes" id="UP000600449">
    <property type="component" value="Unassembled WGS sequence"/>
</dbReference>
<accession>A0A917QBV8</accession>
<name>A0A917QBV8_9HYPH</name>
<proteinExistence type="predicted"/>
<dbReference type="EMBL" id="BMMF01000009">
    <property type="protein sequence ID" value="GGK42003.1"/>
    <property type="molecule type" value="Genomic_DNA"/>
</dbReference>
<keyword evidence="2" id="KW-1185">Reference proteome</keyword>
<dbReference type="AlphaFoldDB" id="A0A917QBV8"/>
<reference evidence="1 2" key="1">
    <citation type="journal article" date="2014" name="Int. J. Syst. Evol. Microbiol.">
        <title>Complete genome sequence of Corynebacterium casei LMG S-19264T (=DSM 44701T), isolated from a smear-ripened cheese.</title>
        <authorList>
            <consortium name="US DOE Joint Genome Institute (JGI-PGF)"/>
            <person name="Walter F."/>
            <person name="Albersmeier A."/>
            <person name="Kalinowski J."/>
            <person name="Ruckert C."/>
        </authorList>
    </citation>
    <scope>NUCLEOTIDE SEQUENCE [LARGE SCALE GENOMIC DNA]</scope>
    <source>
        <strain evidence="1 2">CGMCC 1.9161</strain>
    </source>
</reference>
<evidence type="ECO:0000313" key="1">
    <source>
        <dbReference type="EMBL" id="GGK42003.1"/>
    </source>
</evidence>
<dbReference type="Gene3D" id="1.10.530.10">
    <property type="match status" value="1"/>
</dbReference>
<comment type="caution">
    <text evidence="1">The sequence shown here is derived from an EMBL/GenBank/DDBJ whole genome shotgun (WGS) entry which is preliminary data.</text>
</comment>